<dbReference type="SFLD" id="SFLDS00003">
    <property type="entry name" value="Haloacid_Dehalogenase"/>
    <property type="match status" value="1"/>
</dbReference>
<dbReference type="PANTHER" id="PTHR13045:SF15">
    <property type="entry name" value="7-METHYLGUANOSINE PHOSPHATE-SPECIFIC 5'-NUCLEOTIDASE"/>
    <property type="match status" value="1"/>
</dbReference>
<protein>
    <recommendedName>
        <fullName evidence="14">5'-nucleotidase</fullName>
        <ecNumber evidence="14">3.1.3.5</ecNumber>
    </recommendedName>
</protein>
<evidence type="ECO:0000313" key="16">
    <source>
        <dbReference type="RefSeq" id="XP_017338784.1"/>
    </source>
</evidence>
<name>A0A2D0S7R5_ICTPU</name>
<reference evidence="16" key="2">
    <citation type="submission" date="2025-08" db="UniProtKB">
        <authorList>
            <consortium name="RefSeq"/>
        </authorList>
    </citation>
    <scope>IDENTIFICATION</scope>
    <source>
        <tissue evidence="16">Blood</tissue>
    </source>
</reference>
<comment type="catalytic activity">
    <reaction evidence="11">
        <text>CMP + H2O = cytidine + phosphate</text>
        <dbReference type="Rhea" id="RHEA:29367"/>
        <dbReference type="ChEBI" id="CHEBI:15377"/>
        <dbReference type="ChEBI" id="CHEBI:17562"/>
        <dbReference type="ChEBI" id="CHEBI:43474"/>
        <dbReference type="ChEBI" id="CHEBI:60377"/>
        <dbReference type="EC" id="3.1.3.91"/>
    </reaction>
</comment>
<comment type="catalytic activity">
    <reaction evidence="1 14">
        <text>a ribonucleoside 5'-phosphate + H2O = a ribonucleoside + phosphate</text>
        <dbReference type="Rhea" id="RHEA:12484"/>
        <dbReference type="ChEBI" id="CHEBI:15377"/>
        <dbReference type="ChEBI" id="CHEBI:18254"/>
        <dbReference type="ChEBI" id="CHEBI:43474"/>
        <dbReference type="ChEBI" id="CHEBI:58043"/>
        <dbReference type="EC" id="3.1.3.5"/>
    </reaction>
</comment>
<keyword evidence="7 14" id="KW-0547">Nucleotide-binding</keyword>
<evidence type="ECO:0000256" key="13">
    <source>
        <dbReference type="ARBA" id="ARBA00048583"/>
    </source>
</evidence>
<dbReference type="GO" id="GO:0000287">
    <property type="term" value="F:magnesium ion binding"/>
    <property type="evidence" value="ECO:0007669"/>
    <property type="project" value="InterPro"/>
</dbReference>
<gene>
    <name evidence="16" type="primary">LOC108273774</name>
</gene>
<evidence type="ECO:0000256" key="9">
    <source>
        <dbReference type="ARBA" id="ARBA00022842"/>
    </source>
</evidence>
<dbReference type="GeneID" id="108273774"/>
<dbReference type="EC" id="3.1.3.5" evidence="14"/>
<reference evidence="15" key="1">
    <citation type="journal article" date="2016" name="Nat. Commun.">
        <title>The channel catfish genome sequence provides insights into the evolution of scale formation in teleosts.</title>
        <authorList>
            <person name="Liu Z."/>
            <person name="Liu S."/>
            <person name="Yao J."/>
            <person name="Bao L."/>
            <person name="Zhang J."/>
            <person name="Li Y."/>
            <person name="Jiang C."/>
            <person name="Sun L."/>
            <person name="Wang R."/>
            <person name="Zhang Y."/>
            <person name="Zhou T."/>
            <person name="Zeng Q."/>
            <person name="Fu Q."/>
            <person name="Gao S."/>
            <person name="Li N."/>
            <person name="Koren S."/>
            <person name="Jiang Y."/>
            <person name="Zimin A."/>
            <person name="Xu P."/>
            <person name="Phillippy A.M."/>
            <person name="Geng X."/>
            <person name="Song L."/>
            <person name="Sun F."/>
            <person name="Li C."/>
            <person name="Wang X."/>
            <person name="Chen A."/>
            <person name="Jin Y."/>
            <person name="Yuan Z."/>
            <person name="Yang Y."/>
            <person name="Tan S."/>
            <person name="Peatman E."/>
            <person name="Lu J."/>
            <person name="Qin Z."/>
            <person name="Dunham R."/>
            <person name="Li Z."/>
            <person name="Sonstegard T."/>
            <person name="Feng J."/>
            <person name="Danzmann R.G."/>
            <person name="Schroeder S."/>
            <person name="Scheffler B."/>
            <person name="Duke M.V."/>
            <person name="Ballard L."/>
            <person name="Kucuktas H."/>
            <person name="Kaltenboeck L."/>
            <person name="Liu H."/>
            <person name="Armbruster J."/>
            <person name="Xie Y."/>
            <person name="Kirby M.L."/>
            <person name="Tian Y."/>
            <person name="Flanagan M.E."/>
            <person name="Mu W."/>
            <person name="Waldbieser G.C."/>
        </authorList>
    </citation>
    <scope>NUCLEOTIDE SEQUENCE [LARGE SCALE GENOMIC DNA]</scope>
    <source>
        <strain evidence="15">SDA103</strain>
    </source>
</reference>
<keyword evidence="9" id="KW-0460">Magnesium</keyword>
<dbReference type="GO" id="GO:0009117">
    <property type="term" value="P:nucleotide metabolic process"/>
    <property type="evidence" value="ECO:0007669"/>
    <property type="project" value="UniProtKB-KW"/>
</dbReference>
<dbReference type="FunFam" id="1.10.150.340:FF:000001">
    <property type="entry name" value="Cytosolic 5-nucleotidase 3-like"/>
    <property type="match status" value="1"/>
</dbReference>
<sequence>MGLIELKVVLLQIPELKHASVRMRDGGRVETIIEHMRREGPNALQVISDFDMTLTRFAHKGTRCPTSYGILHSSTVISEDCKAKMSDLFDLYYPVEINNSMSVEEKIPHMEEWWTRAHDLLIKEQIRKDQLVQAVRDSGAMLREGYKSFFDVLRWNSVPLLIFSAGVGDILEEVITEHGVFHPNVRVFSNYMDFDQHGVVRAFKGDVIHTFNKREGALQNTQQFVHDRSNVLLLGDSLGDLDMADGVQGLRNILRIGYLNDKVEERREAYVKSYDIVLEKDETLDVPNAILNYITAEKRDHTPV</sequence>
<dbReference type="InterPro" id="IPR036412">
    <property type="entry name" value="HAD-like_sf"/>
</dbReference>
<dbReference type="RefSeq" id="XP_017338784.1">
    <property type="nucleotide sequence ID" value="XM_017483295.3"/>
</dbReference>
<evidence type="ECO:0000256" key="8">
    <source>
        <dbReference type="ARBA" id="ARBA00022801"/>
    </source>
</evidence>
<dbReference type="Proteomes" id="UP000221080">
    <property type="component" value="Chromosome 13"/>
</dbReference>
<accession>A0A2D0S7R5</accession>
<dbReference type="OrthoDB" id="10014216at2759"/>
<dbReference type="GO" id="GO:0000166">
    <property type="term" value="F:nucleotide binding"/>
    <property type="evidence" value="ECO:0007669"/>
    <property type="project" value="UniProtKB-KW"/>
</dbReference>
<organism evidence="15 16">
    <name type="scientific">Ictalurus punctatus</name>
    <name type="common">Channel catfish</name>
    <name type="synonym">Silurus punctatus</name>
    <dbReference type="NCBI Taxonomy" id="7998"/>
    <lineage>
        <taxon>Eukaryota</taxon>
        <taxon>Metazoa</taxon>
        <taxon>Chordata</taxon>
        <taxon>Craniata</taxon>
        <taxon>Vertebrata</taxon>
        <taxon>Euteleostomi</taxon>
        <taxon>Actinopterygii</taxon>
        <taxon>Neopterygii</taxon>
        <taxon>Teleostei</taxon>
        <taxon>Ostariophysi</taxon>
        <taxon>Siluriformes</taxon>
        <taxon>Ictaluridae</taxon>
        <taxon>Ictalurus</taxon>
    </lineage>
</organism>
<dbReference type="AlphaFoldDB" id="A0A2D0S7R5"/>
<dbReference type="Pfam" id="PF05822">
    <property type="entry name" value="UMPH-1"/>
    <property type="match status" value="1"/>
</dbReference>
<dbReference type="SFLD" id="SFLDG01128">
    <property type="entry name" value="C1.4:_5'-Nucleotidase_Like"/>
    <property type="match status" value="1"/>
</dbReference>
<dbReference type="InterPro" id="IPR006434">
    <property type="entry name" value="Pyrimidine_nucleotidase_eu"/>
</dbReference>
<dbReference type="SUPFAM" id="SSF56784">
    <property type="entry name" value="HAD-like"/>
    <property type="match status" value="1"/>
</dbReference>
<keyword evidence="15" id="KW-1185">Reference proteome</keyword>
<comment type="catalytic activity">
    <reaction evidence="13">
        <text>N(7)-methyl-GMP + H2O = N(7)-methylguanosine + phosphate</text>
        <dbReference type="Rhea" id="RHEA:37107"/>
        <dbReference type="ChEBI" id="CHEBI:15377"/>
        <dbReference type="ChEBI" id="CHEBI:20794"/>
        <dbReference type="ChEBI" id="CHEBI:43474"/>
        <dbReference type="ChEBI" id="CHEBI:58285"/>
        <dbReference type="EC" id="3.1.3.91"/>
    </reaction>
</comment>
<dbReference type="Gene3D" id="3.40.50.1000">
    <property type="entry name" value="HAD superfamily/HAD-like"/>
    <property type="match status" value="1"/>
</dbReference>
<comment type="subunit">
    <text evidence="4">Monomer.</text>
</comment>
<comment type="similarity">
    <text evidence="3 14">Belongs to the pyrimidine 5'-nucleotidase family.</text>
</comment>
<dbReference type="InterPro" id="IPR023214">
    <property type="entry name" value="HAD_sf"/>
</dbReference>
<evidence type="ECO:0000256" key="2">
    <source>
        <dbReference type="ARBA" id="ARBA00004496"/>
    </source>
</evidence>
<keyword evidence="8 14" id="KW-0378">Hydrolase</keyword>
<evidence type="ECO:0000256" key="12">
    <source>
        <dbReference type="ARBA" id="ARBA00046090"/>
    </source>
</evidence>
<keyword evidence="5 14" id="KW-0963">Cytoplasm</keyword>
<evidence type="ECO:0000256" key="1">
    <source>
        <dbReference type="ARBA" id="ARBA00000815"/>
    </source>
</evidence>
<evidence type="ECO:0000256" key="11">
    <source>
        <dbReference type="ARBA" id="ARBA00036362"/>
    </source>
</evidence>
<keyword evidence="6" id="KW-0479">Metal-binding</keyword>
<dbReference type="FunFam" id="3.40.50.1000:FF:000032">
    <property type="entry name" value="Cytosolic 5-nucleotidase 3-like"/>
    <property type="match status" value="1"/>
</dbReference>
<dbReference type="PANTHER" id="PTHR13045">
    <property type="entry name" value="5'-NUCLEOTIDASE"/>
    <property type="match status" value="1"/>
</dbReference>
<dbReference type="NCBIfam" id="TIGR01544">
    <property type="entry name" value="HAD-SF-IE"/>
    <property type="match status" value="1"/>
</dbReference>
<dbReference type="GO" id="GO:0008253">
    <property type="term" value="F:5'-nucleotidase activity"/>
    <property type="evidence" value="ECO:0007669"/>
    <property type="project" value="UniProtKB-EC"/>
</dbReference>
<evidence type="ECO:0000313" key="15">
    <source>
        <dbReference type="Proteomes" id="UP000221080"/>
    </source>
</evidence>
<proteinExistence type="inferred from homology"/>
<evidence type="ECO:0000256" key="3">
    <source>
        <dbReference type="ARBA" id="ARBA00008389"/>
    </source>
</evidence>
<comment type="function">
    <text evidence="12">Specifically hydrolyzes 7-methylguanosine monophosphate (m(7)GMP) to 7-methylguanosine and inorganic phosphate. The specific activity for m(7)GMP may protect cells against undesired salvage of m(7)GMP and its incorporation into nucleic acids. Also has weak activity for CMP. UMP and purine nucleotides are poor substrates.</text>
</comment>
<comment type="subcellular location">
    <subcellularLocation>
        <location evidence="2 14">Cytoplasm</location>
    </subcellularLocation>
</comment>
<keyword evidence="10 14" id="KW-0546">Nucleotide metabolism</keyword>
<dbReference type="GO" id="GO:0005737">
    <property type="term" value="C:cytoplasm"/>
    <property type="evidence" value="ECO:0007669"/>
    <property type="project" value="UniProtKB-SubCell"/>
</dbReference>
<evidence type="ECO:0000256" key="5">
    <source>
        <dbReference type="ARBA" id="ARBA00022490"/>
    </source>
</evidence>
<evidence type="ECO:0000256" key="4">
    <source>
        <dbReference type="ARBA" id="ARBA00011245"/>
    </source>
</evidence>
<evidence type="ECO:0000256" key="6">
    <source>
        <dbReference type="ARBA" id="ARBA00022723"/>
    </source>
</evidence>
<dbReference type="KEGG" id="ipu:108273774"/>
<evidence type="ECO:0000256" key="10">
    <source>
        <dbReference type="ARBA" id="ARBA00023080"/>
    </source>
</evidence>
<evidence type="ECO:0000256" key="14">
    <source>
        <dbReference type="RuleBase" id="RU361276"/>
    </source>
</evidence>
<evidence type="ECO:0000256" key="7">
    <source>
        <dbReference type="ARBA" id="ARBA00022741"/>
    </source>
</evidence>
<dbReference type="Gene3D" id="1.10.150.340">
    <property type="entry name" value="Pyrimidine 5'-nucleotidase (UMPH-1), N-terminal domain"/>
    <property type="match status" value="1"/>
</dbReference>